<keyword evidence="2" id="KW-1185">Reference proteome</keyword>
<dbReference type="Proteomes" id="UP000004893">
    <property type="component" value="Unassembled WGS sequence"/>
</dbReference>
<organism evidence="1 2">
    <name type="scientific">[Clostridium] hylemonae DSM 15053</name>
    <dbReference type="NCBI Taxonomy" id="553973"/>
    <lineage>
        <taxon>Bacteria</taxon>
        <taxon>Bacillati</taxon>
        <taxon>Bacillota</taxon>
        <taxon>Clostridia</taxon>
        <taxon>Lachnospirales</taxon>
        <taxon>Lachnospiraceae</taxon>
    </lineage>
</organism>
<dbReference type="EMBL" id="ABYI02000022">
    <property type="protein sequence ID" value="EEG74095.1"/>
    <property type="molecule type" value="Genomic_DNA"/>
</dbReference>
<name>C0C1T2_9FIRM</name>
<proteinExistence type="predicted"/>
<gene>
    <name evidence="1" type="ORF">CLOHYLEM_06101</name>
</gene>
<dbReference type="HOGENOM" id="CLU_3166444_0_0_9"/>
<dbReference type="AlphaFoldDB" id="C0C1T2"/>
<sequence>MDLAIITHLSFLFLFSFLNAFPQGNQAEQNDNAAKLLFFIQITSINY</sequence>
<dbReference type="STRING" id="553973.CLOHYLEM_06101"/>
<reference evidence="1" key="2">
    <citation type="submission" date="2013-06" db="EMBL/GenBank/DDBJ databases">
        <title>Draft genome sequence of Clostridium hylemonae (DSM 15053).</title>
        <authorList>
            <person name="Sudarsanam P."/>
            <person name="Ley R."/>
            <person name="Guruge J."/>
            <person name="Turnbaugh P.J."/>
            <person name="Mahowald M."/>
            <person name="Liep D."/>
            <person name="Gordon J."/>
        </authorList>
    </citation>
    <scope>NUCLEOTIDE SEQUENCE</scope>
    <source>
        <strain evidence="1">DSM 15053</strain>
    </source>
</reference>
<evidence type="ECO:0000313" key="2">
    <source>
        <dbReference type="Proteomes" id="UP000004893"/>
    </source>
</evidence>
<reference evidence="1" key="1">
    <citation type="submission" date="2009-02" db="EMBL/GenBank/DDBJ databases">
        <authorList>
            <person name="Fulton L."/>
            <person name="Clifton S."/>
            <person name="Fulton B."/>
            <person name="Xu J."/>
            <person name="Minx P."/>
            <person name="Pepin K.H."/>
            <person name="Johnson M."/>
            <person name="Bhonagiri V."/>
            <person name="Nash W.E."/>
            <person name="Mardis E.R."/>
            <person name="Wilson R.K."/>
        </authorList>
    </citation>
    <scope>NUCLEOTIDE SEQUENCE [LARGE SCALE GENOMIC DNA]</scope>
    <source>
        <strain evidence="1">DSM 15053</strain>
    </source>
</reference>
<protein>
    <submittedName>
        <fullName evidence="1">Uncharacterized protein</fullName>
    </submittedName>
</protein>
<evidence type="ECO:0000313" key="1">
    <source>
        <dbReference type="EMBL" id="EEG74095.1"/>
    </source>
</evidence>
<accession>C0C1T2</accession>
<comment type="caution">
    <text evidence="1">The sequence shown here is derived from an EMBL/GenBank/DDBJ whole genome shotgun (WGS) entry which is preliminary data.</text>
</comment>